<organism evidence="2 3">
    <name type="scientific">Streptomyces caniferus</name>
    <dbReference type="NCBI Taxonomy" id="285557"/>
    <lineage>
        <taxon>Bacteria</taxon>
        <taxon>Bacillati</taxon>
        <taxon>Actinomycetota</taxon>
        <taxon>Actinomycetes</taxon>
        <taxon>Kitasatosporales</taxon>
        <taxon>Streptomycetaceae</taxon>
        <taxon>Streptomyces</taxon>
    </lineage>
</organism>
<feature type="region of interest" description="Disordered" evidence="1">
    <location>
        <begin position="1"/>
        <end position="76"/>
    </location>
</feature>
<evidence type="ECO:0000313" key="3">
    <source>
        <dbReference type="Proteomes" id="UP000435837"/>
    </source>
</evidence>
<gene>
    <name evidence="2" type="ORF">Scani_10770</name>
</gene>
<dbReference type="AlphaFoldDB" id="A0A640S0X3"/>
<reference evidence="2 3" key="1">
    <citation type="submission" date="2019-12" db="EMBL/GenBank/DDBJ databases">
        <title>Whole genome shotgun sequence of Streptomyces caniferus NBRC 15389.</title>
        <authorList>
            <person name="Ichikawa N."/>
            <person name="Kimura A."/>
            <person name="Kitahashi Y."/>
            <person name="Komaki H."/>
            <person name="Tamura T."/>
        </authorList>
    </citation>
    <scope>NUCLEOTIDE SEQUENCE [LARGE SCALE GENOMIC DNA]</scope>
    <source>
        <strain evidence="2 3">NBRC 15389</strain>
    </source>
</reference>
<protein>
    <submittedName>
        <fullName evidence="2">Uncharacterized protein</fullName>
    </submittedName>
</protein>
<evidence type="ECO:0000313" key="2">
    <source>
        <dbReference type="EMBL" id="GFE04809.1"/>
    </source>
</evidence>
<dbReference type="Proteomes" id="UP000435837">
    <property type="component" value="Unassembled WGS sequence"/>
</dbReference>
<evidence type="ECO:0000256" key="1">
    <source>
        <dbReference type="SAM" id="MobiDB-lite"/>
    </source>
</evidence>
<comment type="caution">
    <text evidence="2">The sequence shown here is derived from an EMBL/GenBank/DDBJ whole genome shotgun (WGS) entry which is preliminary data.</text>
</comment>
<feature type="compositionally biased region" description="Low complexity" evidence="1">
    <location>
        <begin position="51"/>
        <end position="70"/>
    </location>
</feature>
<name>A0A640S0X3_9ACTN</name>
<dbReference type="EMBL" id="BLIN01000002">
    <property type="protein sequence ID" value="GFE04809.1"/>
    <property type="molecule type" value="Genomic_DNA"/>
</dbReference>
<proteinExistence type="predicted"/>
<sequence>MQLGAGRGVQDRDDEDREDQQRGSKAVALRLTVGRHNTSRVRDTARRRTGTKVPGGAAGPAVRAPGTGTPYSQPLSRAVRTASARLRAPVFWMAVER</sequence>
<accession>A0A640S0X3</accession>